<dbReference type="InterPro" id="IPR018247">
    <property type="entry name" value="EF_Hand_1_Ca_BS"/>
</dbReference>
<evidence type="ECO:0000256" key="3">
    <source>
        <dbReference type="ARBA" id="ARBA00022723"/>
    </source>
</evidence>
<dbReference type="EMBL" id="JARQZJ010000001">
    <property type="protein sequence ID" value="KAK9869707.1"/>
    <property type="molecule type" value="Genomic_DNA"/>
</dbReference>
<dbReference type="Proteomes" id="UP001431783">
    <property type="component" value="Unassembled WGS sequence"/>
</dbReference>
<comment type="caution">
    <text evidence="10">The sequence shown here is derived from an EMBL/GenBank/DDBJ whole genome shotgun (WGS) entry which is preliminary data.</text>
</comment>
<protein>
    <recommendedName>
        <fullName evidence="7">nicotinamidase</fullName>
        <ecNumber evidence="7">3.5.1.19</ecNumber>
    </recommendedName>
    <alternativeName>
        <fullName evidence="8">Nicotinamide deamidase</fullName>
    </alternativeName>
</protein>
<dbReference type="Gene3D" id="3.40.50.850">
    <property type="entry name" value="Isochorismatase-like"/>
    <property type="match status" value="1"/>
</dbReference>
<evidence type="ECO:0000256" key="4">
    <source>
        <dbReference type="ARBA" id="ARBA00022801"/>
    </source>
</evidence>
<evidence type="ECO:0000256" key="7">
    <source>
        <dbReference type="ARBA" id="ARBA00039017"/>
    </source>
</evidence>
<dbReference type="AlphaFoldDB" id="A0AAW1TN10"/>
<dbReference type="InterPro" id="IPR036380">
    <property type="entry name" value="Isochorismatase-like_sf"/>
</dbReference>
<keyword evidence="11" id="KW-1185">Reference proteome</keyword>
<comment type="similarity">
    <text evidence="1">Belongs to the isochorismatase family.</text>
</comment>
<dbReference type="InterPro" id="IPR000868">
    <property type="entry name" value="Isochorismatase-like_dom"/>
</dbReference>
<evidence type="ECO:0000256" key="8">
    <source>
        <dbReference type="ARBA" id="ARBA00043224"/>
    </source>
</evidence>
<keyword evidence="3" id="KW-0479">Metal-binding</keyword>
<dbReference type="GO" id="GO:0005509">
    <property type="term" value="F:calcium ion binding"/>
    <property type="evidence" value="ECO:0007669"/>
    <property type="project" value="InterPro"/>
</dbReference>
<name>A0AAW1TN10_9CUCU</name>
<evidence type="ECO:0000256" key="6">
    <source>
        <dbReference type="ARBA" id="ARBA00037900"/>
    </source>
</evidence>
<evidence type="ECO:0000259" key="9">
    <source>
        <dbReference type="PROSITE" id="PS50222"/>
    </source>
</evidence>
<dbReference type="PROSITE" id="PS50222">
    <property type="entry name" value="EF_HAND_2"/>
    <property type="match status" value="2"/>
</dbReference>
<evidence type="ECO:0000313" key="10">
    <source>
        <dbReference type="EMBL" id="KAK9869707.1"/>
    </source>
</evidence>
<organism evidence="10 11">
    <name type="scientific">Henosepilachna vigintioctopunctata</name>
    <dbReference type="NCBI Taxonomy" id="420089"/>
    <lineage>
        <taxon>Eukaryota</taxon>
        <taxon>Metazoa</taxon>
        <taxon>Ecdysozoa</taxon>
        <taxon>Arthropoda</taxon>
        <taxon>Hexapoda</taxon>
        <taxon>Insecta</taxon>
        <taxon>Pterygota</taxon>
        <taxon>Neoptera</taxon>
        <taxon>Endopterygota</taxon>
        <taxon>Coleoptera</taxon>
        <taxon>Polyphaga</taxon>
        <taxon>Cucujiformia</taxon>
        <taxon>Coccinelloidea</taxon>
        <taxon>Coccinellidae</taxon>
        <taxon>Epilachninae</taxon>
        <taxon>Epilachnini</taxon>
        <taxon>Henosepilachna</taxon>
    </lineage>
</organism>
<dbReference type="SUPFAM" id="SSF52499">
    <property type="entry name" value="Isochorismatase-like hydrolases"/>
    <property type="match status" value="1"/>
</dbReference>
<evidence type="ECO:0000313" key="11">
    <source>
        <dbReference type="Proteomes" id="UP001431783"/>
    </source>
</evidence>
<gene>
    <name evidence="10" type="ORF">WA026_003447</name>
</gene>
<dbReference type="Gene3D" id="1.10.238.10">
    <property type="entry name" value="EF-hand"/>
    <property type="match status" value="1"/>
</dbReference>
<proteinExistence type="inferred from homology"/>
<evidence type="ECO:0000256" key="5">
    <source>
        <dbReference type="ARBA" id="ARBA00022837"/>
    </source>
</evidence>
<evidence type="ECO:0000256" key="2">
    <source>
        <dbReference type="ARBA" id="ARBA00022642"/>
    </source>
</evidence>
<dbReference type="InterPro" id="IPR052347">
    <property type="entry name" value="Isochorismatase_Nicotinamidase"/>
</dbReference>
<evidence type="ECO:0000256" key="1">
    <source>
        <dbReference type="ARBA" id="ARBA00006336"/>
    </source>
</evidence>
<dbReference type="Pfam" id="PF00857">
    <property type="entry name" value="Isochorismatase"/>
    <property type="match status" value="1"/>
</dbReference>
<dbReference type="SMART" id="SM00054">
    <property type="entry name" value="EFh"/>
    <property type="match status" value="2"/>
</dbReference>
<dbReference type="CDD" id="cd01011">
    <property type="entry name" value="nicotinamidase"/>
    <property type="match status" value="1"/>
</dbReference>
<comment type="pathway">
    <text evidence="6">Cofactor biosynthesis; nicotinate biosynthesis; nicotinate from nicotinamide: step 1/1.</text>
</comment>
<dbReference type="GO" id="GO:0019363">
    <property type="term" value="P:pyridine nucleotide biosynthetic process"/>
    <property type="evidence" value="ECO:0007669"/>
    <property type="project" value="UniProtKB-KW"/>
</dbReference>
<accession>A0AAW1TN10</accession>
<dbReference type="Pfam" id="PF13499">
    <property type="entry name" value="EF-hand_7"/>
    <property type="match status" value="1"/>
</dbReference>
<dbReference type="InterPro" id="IPR002048">
    <property type="entry name" value="EF_hand_dom"/>
</dbReference>
<dbReference type="InterPro" id="IPR011992">
    <property type="entry name" value="EF-hand-dom_pair"/>
</dbReference>
<feature type="domain" description="EF-hand" evidence="9">
    <location>
        <begin position="16"/>
        <end position="51"/>
    </location>
</feature>
<dbReference type="EC" id="3.5.1.19" evidence="7"/>
<keyword evidence="5" id="KW-0106">Calcium</keyword>
<dbReference type="GO" id="GO:0008936">
    <property type="term" value="F:nicotinamidase activity"/>
    <property type="evidence" value="ECO:0007669"/>
    <property type="project" value="UniProtKB-EC"/>
</dbReference>
<dbReference type="CDD" id="cd00051">
    <property type="entry name" value="EFh"/>
    <property type="match status" value="1"/>
</dbReference>
<keyword evidence="2" id="KW-0662">Pyridine nucleotide biosynthesis</keyword>
<keyword evidence="4" id="KW-0378">Hydrolase</keyword>
<dbReference type="SUPFAM" id="SSF47473">
    <property type="entry name" value="EF-hand"/>
    <property type="match status" value="1"/>
</dbReference>
<dbReference type="PROSITE" id="PS00018">
    <property type="entry name" value="EF_HAND_1"/>
    <property type="match status" value="2"/>
</dbReference>
<dbReference type="PANTHER" id="PTHR11080">
    <property type="entry name" value="PYRAZINAMIDASE/NICOTINAMIDASE"/>
    <property type="match status" value="1"/>
</dbReference>
<dbReference type="PANTHER" id="PTHR11080:SF2">
    <property type="entry name" value="LD05707P"/>
    <property type="match status" value="1"/>
</dbReference>
<feature type="domain" description="EF-hand" evidence="9">
    <location>
        <begin position="59"/>
        <end position="94"/>
    </location>
</feature>
<sequence>MLSAARDSLIDREADSTWSSMEACFTAFDRNCDNNLNLEEFETLCKALFRNSKDESYEINKKQLEDIFSIFDDNNDGLIDRQEFVSCWNDWIKTIVKPVSALILVDVQNDFISGTLDIRKCPAGHNGEEIIKPINRLLDNVHFDAYFYSFDWHPIDHVSFIENIHIRPLHKSSPVKAQDAKIMDTVIFDGEPPMKQTLWPKHCVQNTWGAELHKDLKIIEDSIKVYKGTNPDIDSYSVFWDNMKLTDTKLDAQLKLKNITDVYICGLAYDVCVGSTTMDSINEGYRTILMDDCCRGVDLLNIEQMKQRVTTNFGAIVCSSEVKDMVAGKDRRPELGYKLAIELKKKNQMRRENHKCLCLYLMTLVLKTLFF</sequence>
<reference evidence="10 11" key="1">
    <citation type="submission" date="2023-03" db="EMBL/GenBank/DDBJ databases">
        <title>Genome insight into feeding habits of ladybird beetles.</title>
        <authorList>
            <person name="Li H.-S."/>
            <person name="Huang Y.-H."/>
            <person name="Pang H."/>
        </authorList>
    </citation>
    <scope>NUCLEOTIDE SEQUENCE [LARGE SCALE GENOMIC DNA]</scope>
    <source>
        <strain evidence="10">SYSU_2023b</strain>
        <tissue evidence="10">Whole body</tissue>
    </source>
</reference>